<dbReference type="SUPFAM" id="SSF47413">
    <property type="entry name" value="lambda repressor-like DNA-binding domains"/>
    <property type="match status" value="1"/>
</dbReference>
<dbReference type="CDD" id="cd00093">
    <property type="entry name" value="HTH_XRE"/>
    <property type="match status" value="1"/>
</dbReference>
<dbReference type="PROSITE" id="PS50943">
    <property type="entry name" value="HTH_CROC1"/>
    <property type="match status" value="1"/>
</dbReference>
<dbReference type="Gene3D" id="1.10.260.40">
    <property type="entry name" value="lambda repressor-like DNA-binding domains"/>
    <property type="match status" value="1"/>
</dbReference>
<keyword evidence="3" id="KW-1185">Reference proteome</keyword>
<accession>A0A7M2X5N6</accession>
<evidence type="ECO:0000313" key="2">
    <source>
        <dbReference type="EMBL" id="QOV92120.1"/>
    </source>
</evidence>
<dbReference type="SMART" id="SM00530">
    <property type="entry name" value="HTH_XRE"/>
    <property type="match status" value="1"/>
</dbReference>
<dbReference type="InterPro" id="IPR010982">
    <property type="entry name" value="Lambda_DNA-bd_dom_sf"/>
</dbReference>
<dbReference type="Proteomes" id="UP000593765">
    <property type="component" value="Chromosome"/>
</dbReference>
<proteinExistence type="predicted"/>
<dbReference type="InterPro" id="IPR001387">
    <property type="entry name" value="Cro/C1-type_HTH"/>
</dbReference>
<dbReference type="AlphaFoldDB" id="A0A7M2X5N6"/>
<sequence>MPDEKDCNAADGSKGQPLGDYLANVRTAKQMSLRDVEEAAAGVVSNAYLSQLEHGRISKPSPNILHCLARVYGVAYETLMQKAGYIAAAVNNETGSKRHGRVATFAKQNLTNEEEESLLEYLAFLRSKKGRKS</sequence>
<evidence type="ECO:0000313" key="3">
    <source>
        <dbReference type="Proteomes" id="UP000593765"/>
    </source>
</evidence>
<dbReference type="EMBL" id="CP063458">
    <property type="protein sequence ID" value="QOV92120.1"/>
    <property type="molecule type" value="Genomic_DNA"/>
</dbReference>
<feature type="domain" description="HTH cro/C1-type" evidence="1">
    <location>
        <begin position="22"/>
        <end position="79"/>
    </location>
</feature>
<evidence type="ECO:0000259" key="1">
    <source>
        <dbReference type="PROSITE" id="PS50943"/>
    </source>
</evidence>
<dbReference type="KEGG" id="hbs:IPV69_12495"/>
<gene>
    <name evidence="2" type="ORF">IPV69_12495</name>
</gene>
<protein>
    <submittedName>
        <fullName evidence="2">Helix-turn-helix domain-containing protein</fullName>
    </submittedName>
</protein>
<dbReference type="GO" id="GO:0003677">
    <property type="term" value="F:DNA binding"/>
    <property type="evidence" value="ECO:0007669"/>
    <property type="project" value="InterPro"/>
</dbReference>
<dbReference type="RefSeq" id="WP_206295450.1">
    <property type="nucleotide sequence ID" value="NZ_CP063458.1"/>
</dbReference>
<name>A0A7M2X5N6_9BACT</name>
<organism evidence="2 3">
    <name type="scientific">Humisphaera borealis</name>
    <dbReference type="NCBI Taxonomy" id="2807512"/>
    <lineage>
        <taxon>Bacteria</taxon>
        <taxon>Pseudomonadati</taxon>
        <taxon>Planctomycetota</taxon>
        <taxon>Phycisphaerae</taxon>
        <taxon>Tepidisphaerales</taxon>
        <taxon>Tepidisphaeraceae</taxon>
        <taxon>Humisphaera</taxon>
    </lineage>
</organism>
<dbReference type="Pfam" id="PF13560">
    <property type="entry name" value="HTH_31"/>
    <property type="match status" value="1"/>
</dbReference>
<reference evidence="2 3" key="1">
    <citation type="submission" date="2020-10" db="EMBL/GenBank/DDBJ databases">
        <title>Wide distribution of Phycisphaera-like planctomycetes from WD2101 soil group in peatlands and genome analysis of the first cultivated representative.</title>
        <authorList>
            <person name="Dedysh S.N."/>
            <person name="Beletsky A.V."/>
            <person name="Ivanova A."/>
            <person name="Kulichevskaya I.S."/>
            <person name="Suzina N.E."/>
            <person name="Philippov D.A."/>
            <person name="Rakitin A.L."/>
            <person name="Mardanov A.V."/>
            <person name="Ravin N.V."/>
        </authorList>
    </citation>
    <scope>NUCLEOTIDE SEQUENCE [LARGE SCALE GENOMIC DNA]</scope>
    <source>
        <strain evidence="2 3">M1803</strain>
    </source>
</reference>